<sequence length="664" mass="73820">MGPRTGPVLAIISGWGEGRGQHDSAHGSVHAVKPSQQYPIDLIGVHCNWKEKLILYEMNPYSDTKTSDILADYQAKGLSHANMQRTRTQTEHWSLKMRCLGAYYLHSNIPANIHIGPWISAHIEAGGAYYLHAVLCELQSSFNRKATTRSKLTHTPNLPEYTFPFAWLTLPFAAARRCTPAGNVKLRLPRPPNGGDGLGGGLACCFDQAYLRLPAPNIRGSEFRERRREGDRQMHLGHGTLDCSRGKGVRQRRLTEESRLYASRELEGPTWHLRNGAAGGLGLIGDIWKQICHSDHSCQWKPSPNGCRMCSSVESMDLFVSHNVNIVFPLGTLLSAKVHTVRNTSDLRRSSRRNRTISKARDLLRMLGAMETILAVLLKSKGSLGRCTRTIIALNVVKSCLCLLWAYAGSFFQIPLRNVFYVYSVNLNLRLPMGNPTSSIVSVFEVLEGTFAIACQLVLAFDTDSAGQVVRFVGLIAQPLSGFLTNLTPTSSQGLLKVNQRSDNRILLILQAVENLPRHVGANNYTKGQKSNHRVRASSANSMEFRSICLSLDHHLLELGDLARFSQVATLSSLTSTFTTLTSDNVVKYSNRTGSVSISDRLSEVSPRKLSGDSCLWNDSRHRTVFPYWRFDGRSQNIPVLVLLPDDKYKLLTLRSADLRNARA</sequence>
<accession>A0A5C3KN92</accession>
<proteinExistence type="predicted"/>
<dbReference type="EMBL" id="ML210265">
    <property type="protein sequence ID" value="TFK21537.1"/>
    <property type="molecule type" value="Genomic_DNA"/>
</dbReference>
<evidence type="ECO:0000256" key="1">
    <source>
        <dbReference type="SAM" id="MobiDB-lite"/>
    </source>
</evidence>
<gene>
    <name evidence="2" type="ORF">FA15DRAFT_696283</name>
</gene>
<feature type="region of interest" description="Disordered" evidence="1">
    <location>
        <begin position="225"/>
        <end position="248"/>
    </location>
</feature>
<feature type="compositionally biased region" description="Basic and acidic residues" evidence="1">
    <location>
        <begin position="225"/>
        <end position="234"/>
    </location>
</feature>
<protein>
    <submittedName>
        <fullName evidence="2">Uncharacterized protein</fullName>
    </submittedName>
</protein>
<evidence type="ECO:0000313" key="3">
    <source>
        <dbReference type="Proteomes" id="UP000307440"/>
    </source>
</evidence>
<keyword evidence="3" id="KW-1185">Reference proteome</keyword>
<name>A0A5C3KN92_COPMA</name>
<evidence type="ECO:0000313" key="2">
    <source>
        <dbReference type="EMBL" id="TFK21537.1"/>
    </source>
</evidence>
<organism evidence="2 3">
    <name type="scientific">Coprinopsis marcescibilis</name>
    <name type="common">Agaric fungus</name>
    <name type="synonym">Psathyrella marcescibilis</name>
    <dbReference type="NCBI Taxonomy" id="230819"/>
    <lineage>
        <taxon>Eukaryota</taxon>
        <taxon>Fungi</taxon>
        <taxon>Dikarya</taxon>
        <taxon>Basidiomycota</taxon>
        <taxon>Agaricomycotina</taxon>
        <taxon>Agaricomycetes</taxon>
        <taxon>Agaricomycetidae</taxon>
        <taxon>Agaricales</taxon>
        <taxon>Agaricineae</taxon>
        <taxon>Psathyrellaceae</taxon>
        <taxon>Coprinopsis</taxon>
    </lineage>
</organism>
<reference evidence="2 3" key="1">
    <citation type="journal article" date="2019" name="Nat. Ecol. Evol.">
        <title>Megaphylogeny resolves global patterns of mushroom evolution.</title>
        <authorList>
            <person name="Varga T."/>
            <person name="Krizsan K."/>
            <person name="Foldi C."/>
            <person name="Dima B."/>
            <person name="Sanchez-Garcia M."/>
            <person name="Sanchez-Ramirez S."/>
            <person name="Szollosi G.J."/>
            <person name="Szarkandi J.G."/>
            <person name="Papp V."/>
            <person name="Albert L."/>
            <person name="Andreopoulos W."/>
            <person name="Angelini C."/>
            <person name="Antonin V."/>
            <person name="Barry K.W."/>
            <person name="Bougher N.L."/>
            <person name="Buchanan P."/>
            <person name="Buyck B."/>
            <person name="Bense V."/>
            <person name="Catcheside P."/>
            <person name="Chovatia M."/>
            <person name="Cooper J."/>
            <person name="Damon W."/>
            <person name="Desjardin D."/>
            <person name="Finy P."/>
            <person name="Geml J."/>
            <person name="Haridas S."/>
            <person name="Hughes K."/>
            <person name="Justo A."/>
            <person name="Karasinski D."/>
            <person name="Kautmanova I."/>
            <person name="Kiss B."/>
            <person name="Kocsube S."/>
            <person name="Kotiranta H."/>
            <person name="LaButti K.M."/>
            <person name="Lechner B.E."/>
            <person name="Liimatainen K."/>
            <person name="Lipzen A."/>
            <person name="Lukacs Z."/>
            <person name="Mihaltcheva S."/>
            <person name="Morgado L.N."/>
            <person name="Niskanen T."/>
            <person name="Noordeloos M.E."/>
            <person name="Ohm R.A."/>
            <person name="Ortiz-Santana B."/>
            <person name="Ovrebo C."/>
            <person name="Racz N."/>
            <person name="Riley R."/>
            <person name="Savchenko A."/>
            <person name="Shiryaev A."/>
            <person name="Soop K."/>
            <person name="Spirin V."/>
            <person name="Szebenyi C."/>
            <person name="Tomsovsky M."/>
            <person name="Tulloss R.E."/>
            <person name="Uehling J."/>
            <person name="Grigoriev I.V."/>
            <person name="Vagvolgyi C."/>
            <person name="Papp T."/>
            <person name="Martin F.M."/>
            <person name="Miettinen O."/>
            <person name="Hibbett D.S."/>
            <person name="Nagy L.G."/>
        </authorList>
    </citation>
    <scope>NUCLEOTIDE SEQUENCE [LARGE SCALE GENOMIC DNA]</scope>
    <source>
        <strain evidence="2 3">CBS 121175</strain>
    </source>
</reference>
<dbReference type="AlphaFoldDB" id="A0A5C3KN92"/>
<dbReference type="Proteomes" id="UP000307440">
    <property type="component" value="Unassembled WGS sequence"/>
</dbReference>